<keyword evidence="3" id="KW-1185">Reference proteome</keyword>
<name>A0ABM9IV22_RALPI</name>
<evidence type="ECO:0000256" key="1">
    <source>
        <dbReference type="SAM" id="MobiDB-lite"/>
    </source>
</evidence>
<accession>A0ABM9IV22</accession>
<reference evidence="2 3" key="1">
    <citation type="submission" date="2023-07" db="EMBL/GenBank/DDBJ databases">
        <authorList>
            <person name="Peeters C."/>
        </authorList>
    </citation>
    <scope>NUCLEOTIDE SEQUENCE [LARGE SCALE GENOMIC DNA]</scope>
    <source>
        <strain evidence="2 3">R-38712</strain>
    </source>
</reference>
<sequence length="61" mass="6940">MTSAKIQHAQRTEPSDRPPASHSTAEMPSHVAMRWKLRRMGSDSPRTAHRKNTVRPNCMNT</sequence>
<protein>
    <submittedName>
        <fullName evidence="2">Uncharacterized protein</fullName>
    </submittedName>
</protein>
<dbReference type="Proteomes" id="UP001189303">
    <property type="component" value="Unassembled WGS sequence"/>
</dbReference>
<evidence type="ECO:0000313" key="3">
    <source>
        <dbReference type="Proteomes" id="UP001189303"/>
    </source>
</evidence>
<dbReference type="EMBL" id="CATWFT010000023">
    <property type="protein sequence ID" value="CAJ0731645.1"/>
    <property type="molecule type" value="Genomic_DNA"/>
</dbReference>
<proteinExistence type="predicted"/>
<organism evidence="2 3">
    <name type="scientific">Ralstonia pickettii</name>
    <name type="common">Burkholderia pickettii</name>
    <dbReference type="NCBI Taxonomy" id="329"/>
    <lineage>
        <taxon>Bacteria</taxon>
        <taxon>Pseudomonadati</taxon>
        <taxon>Pseudomonadota</taxon>
        <taxon>Betaproteobacteria</taxon>
        <taxon>Burkholderiales</taxon>
        <taxon>Burkholderiaceae</taxon>
        <taxon>Ralstonia</taxon>
    </lineage>
</organism>
<gene>
    <name evidence="2" type="ORF">R38712_04793</name>
</gene>
<evidence type="ECO:0000313" key="2">
    <source>
        <dbReference type="EMBL" id="CAJ0731645.1"/>
    </source>
</evidence>
<comment type="caution">
    <text evidence="2">The sequence shown here is derived from an EMBL/GenBank/DDBJ whole genome shotgun (WGS) entry which is preliminary data.</text>
</comment>
<feature type="region of interest" description="Disordered" evidence="1">
    <location>
        <begin position="1"/>
        <end position="61"/>
    </location>
</feature>